<keyword evidence="1" id="KW-0175">Coiled coil</keyword>
<reference evidence="3" key="1">
    <citation type="submission" date="2023-07" db="EMBL/GenBank/DDBJ databases">
        <title>A chromosome-level genome assembly of Lolium multiflorum.</title>
        <authorList>
            <person name="Chen Y."/>
            <person name="Copetti D."/>
            <person name="Kolliker R."/>
            <person name="Studer B."/>
        </authorList>
    </citation>
    <scope>NUCLEOTIDE SEQUENCE</scope>
    <source>
        <strain evidence="3">02402/16</strain>
        <tissue evidence="3">Leaf</tissue>
    </source>
</reference>
<gene>
    <name evidence="3" type="ORF">QYE76_033197</name>
</gene>
<dbReference type="AlphaFoldDB" id="A0AAD8QY99"/>
<feature type="region of interest" description="Disordered" evidence="2">
    <location>
        <begin position="635"/>
        <end position="662"/>
    </location>
</feature>
<name>A0AAD8QY99_LOLMU</name>
<proteinExistence type="predicted"/>
<sequence length="662" mass="73037">MASSAAEPPPPPPPPPGGGEGSASTRSRSTPVAVEFVYPSGVPTLPVSRGEDWESEGSNAWIPSGIDPALAFRLVVRLDSSFTRDSKREMNGFYFPAVVATTISRDLKANIFDKYAWSPRDAVHFEYFNSTERRLVPLISDDDLGILFALNASCHFGKIRVHVDRGRASSGVGASSGPAAPSVPSASGSQIVPVVNVEDDAEIGDQSPEDDEDELMFPELVDRCSKQAMEDQYMEDIAFGARFDETDDEEKNENDDSLVLADYEGEDLPTIEWNREDPQLAKGTVFQTMMDCRNAITTYHLLTKNNYEVIKSEPDQAGAENAEENEAAIQLEIEAAVQHEEIEAANAEEIEAAVQHEEIEAANAEEIEAAVQHEEIEPMDREQREQMDVERLQPMSPEESEQYYRDCLDSCKAMFDANFEELMAEEKAEASQKKKNKKEGKRKQKTLSLSLFLFLRRRDGQGECQSHRRGGLKRDASIFGAVPSTDDAAAAAAVAGASEAAAAGGSQIPAGWVDPYDPVPYVPPPNPYDTSLEDPWNEMSGSDVGSDEEEEDVKTRQVLRRLQVGQYISYFAKGVYRCPFCTRRLGATDFNCLVTHAENISNTFPNVGTTVNVHSFRAKHRALGMHLRSLQRVEISAGRMPPLKPKAPKGSKSNKWRQSQMG</sequence>
<keyword evidence="4" id="KW-1185">Reference proteome</keyword>
<dbReference type="EMBL" id="JAUUTY010000007">
    <property type="protein sequence ID" value="KAK1609524.1"/>
    <property type="molecule type" value="Genomic_DNA"/>
</dbReference>
<feature type="region of interest" description="Disordered" evidence="2">
    <location>
        <begin position="1"/>
        <end position="30"/>
    </location>
</feature>
<organism evidence="3 4">
    <name type="scientific">Lolium multiflorum</name>
    <name type="common">Italian ryegrass</name>
    <name type="synonym">Lolium perenne subsp. multiflorum</name>
    <dbReference type="NCBI Taxonomy" id="4521"/>
    <lineage>
        <taxon>Eukaryota</taxon>
        <taxon>Viridiplantae</taxon>
        <taxon>Streptophyta</taxon>
        <taxon>Embryophyta</taxon>
        <taxon>Tracheophyta</taxon>
        <taxon>Spermatophyta</taxon>
        <taxon>Magnoliopsida</taxon>
        <taxon>Liliopsida</taxon>
        <taxon>Poales</taxon>
        <taxon>Poaceae</taxon>
        <taxon>BOP clade</taxon>
        <taxon>Pooideae</taxon>
        <taxon>Poodae</taxon>
        <taxon>Poeae</taxon>
        <taxon>Poeae Chloroplast Group 2 (Poeae type)</taxon>
        <taxon>Loliodinae</taxon>
        <taxon>Loliinae</taxon>
        <taxon>Lolium</taxon>
    </lineage>
</organism>
<evidence type="ECO:0000313" key="3">
    <source>
        <dbReference type="EMBL" id="KAK1609524.1"/>
    </source>
</evidence>
<dbReference type="InterPro" id="IPR036705">
    <property type="entry name" value="Ribosyl_crysJ1_sf"/>
</dbReference>
<feature type="region of interest" description="Disordered" evidence="2">
    <location>
        <begin position="526"/>
        <end position="552"/>
    </location>
</feature>
<evidence type="ECO:0000256" key="2">
    <source>
        <dbReference type="SAM" id="MobiDB-lite"/>
    </source>
</evidence>
<accession>A0AAD8QY99</accession>
<comment type="caution">
    <text evidence="3">The sequence shown here is derived from an EMBL/GenBank/DDBJ whole genome shotgun (WGS) entry which is preliminary data.</text>
</comment>
<dbReference type="Gene3D" id="1.10.4080.10">
    <property type="entry name" value="ADP-ribosylation/Crystallin J1"/>
    <property type="match status" value="1"/>
</dbReference>
<dbReference type="Proteomes" id="UP001231189">
    <property type="component" value="Unassembled WGS sequence"/>
</dbReference>
<evidence type="ECO:0000313" key="4">
    <source>
        <dbReference type="Proteomes" id="UP001231189"/>
    </source>
</evidence>
<evidence type="ECO:0000256" key="1">
    <source>
        <dbReference type="SAM" id="Coils"/>
    </source>
</evidence>
<feature type="compositionally biased region" description="Pro residues" evidence="2">
    <location>
        <begin position="7"/>
        <end position="17"/>
    </location>
</feature>
<feature type="compositionally biased region" description="Basic residues" evidence="2">
    <location>
        <begin position="646"/>
        <end position="655"/>
    </location>
</feature>
<feature type="coiled-coil region" evidence="1">
    <location>
        <begin position="319"/>
        <end position="367"/>
    </location>
</feature>
<protein>
    <submittedName>
        <fullName evidence="3">Uncharacterized protein</fullName>
    </submittedName>
</protein>